<dbReference type="NCBIfam" id="TIGR00005">
    <property type="entry name" value="rluA_subfam"/>
    <property type="match status" value="1"/>
</dbReference>
<evidence type="ECO:0000313" key="6">
    <source>
        <dbReference type="EMBL" id="MDX8415922.1"/>
    </source>
</evidence>
<keyword evidence="3" id="KW-0694">RNA-binding</keyword>
<protein>
    <recommendedName>
        <fullName evidence="4">Pseudouridine synthase</fullName>
        <ecNumber evidence="4">5.4.99.-</ecNumber>
    </recommendedName>
</protein>
<dbReference type="CDD" id="cd02869">
    <property type="entry name" value="PseudoU_synth_RluA_like"/>
    <property type="match status" value="1"/>
</dbReference>
<dbReference type="Proteomes" id="UP001275932">
    <property type="component" value="Unassembled WGS sequence"/>
</dbReference>
<keyword evidence="2 4" id="KW-0413">Isomerase</keyword>
<dbReference type="PANTHER" id="PTHR21600:SF44">
    <property type="entry name" value="RIBOSOMAL LARGE SUBUNIT PSEUDOURIDINE SYNTHASE D"/>
    <property type="match status" value="1"/>
</dbReference>
<comment type="caution">
    <text evidence="6">The sequence shown here is derived from an EMBL/GenBank/DDBJ whole genome shotgun (WGS) entry which is preliminary data.</text>
</comment>
<sequence length="323" mass="35813">MSAPETEPQVRLYVHPEGAEPVRADKAVSAFFAGEFSRSRLEESFKGGNVKISGEAIPKKRILEAGDVVEIVLPEIPPAEVKPVEIPVEILYEDEDVVVVNKPAGMTVHPGSGTGEDTLCHAMMHHCKSKLSMAGGAMRPGIVHRLDKETSGVMIMAKTDRAYYSLVKMFSERDMEKTYVALVCGVPSVRTGSIQKAIARHPDFRTKMCVCDDLSGRDAHTDWEMLESFGSDAALLKCRIFTGRTHPIRVHLSSIGFPILGDYTYNFQKNKMKKIEPPQRVMLHAYSLKMAHPVNPEKQIDVSAKPPSDFLNLIKVLRETANL</sequence>
<evidence type="ECO:0000256" key="2">
    <source>
        <dbReference type="ARBA" id="ARBA00023235"/>
    </source>
</evidence>
<comment type="catalytic activity">
    <reaction evidence="4">
        <text>a uridine in RNA = a pseudouridine in RNA</text>
        <dbReference type="Rhea" id="RHEA:48348"/>
        <dbReference type="Rhea" id="RHEA-COMP:12068"/>
        <dbReference type="Rhea" id="RHEA-COMP:12069"/>
        <dbReference type="ChEBI" id="CHEBI:65314"/>
        <dbReference type="ChEBI" id="CHEBI:65315"/>
    </reaction>
</comment>
<dbReference type="EMBL" id="JALBUT010000007">
    <property type="protein sequence ID" value="MDX8415922.1"/>
    <property type="molecule type" value="Genomic_DNA"/>
</dbReference>
<evidence type="ECO:0000313" key="7">
    <source>
        <dbReference type="Proteomes" id="UP001275932"/>
    </source>
</evidence>
<name>A0ABU4WHA6_9BACT</name>
<dbReference type="PROSITE" id="PS01129">
    <property type="entry name" value="PSI_RLU"/>
    <property type="match status" value="1"/>
</dbReference>
<dbReference type="PANTHER" id="PTHR21600">
    <property type="entry name" value="MITOCHONDRIAL RNA PSEUDOURIDINE SYNTHASE"/>
    <property type="match status" value="1"/>
</dbReference>
<feature type="domain" description="Pseudouridine synthase RsuA/RluA-like" evidence="5">
    <location>
        <begin position="96"/>
        <end position="254"/>
    </location>
</feature>
<dbReference type="Pfam" id="PF00849">
    <property type="entry name" value="PseudoU_synth_2"/>
    <property type="match status" value="1"/>
</dbReference>
<gene>
    <name evidence="6" type="ORF">MOX91_07005</name>
</gene>
<dbReference type="EC" id="5.4.99.-" evidence="4"/>
<evidence type="ECO:0000259" key="5">
    <source>
        <dbReference type="Pfam" id="PF00849"/>
    </source>
</evidence>
<dbReference type="Gene3D" id="3.30.2350.10">
    <property type="entry name" value="Pseudouridine synthase"/>
    <property type="match status" value="1"/>
</dbReference>
<dbReference type="InterPro" id="IPR050188">
    <property type="entry name" value="RluA_PseudoU_synthase"/>
</dbReference>
<dbReference type="InterPro" id="IPR006224">
    <property type="entry name" value="PsdUridine_synth_RluA-like_CS"/>
</dbReference>
<dbReference type="InterPro" id="IPR036986">
    <property type="entry name" value="S4_RNA-bd_sf"/>
</dbReference>
<evidence type="ECO:0000256" key="3">
    <source>
        <dbReference type="PROSITE-ProRule" id="PRU00182"/>
    </source>
</evidence>
<comment type="similarity">
    <text evidence="1 4">Belongs to the pseudouridine synthase RluA family.</text>
</comment>
<dbReference type="InterPro" id="IPR020103">
    <property type="entry name" value="PsdUridine_synth_cat_dom_sf"/>
</dbReference>
<dbReference type="PROSITE" id="PS50889">
    <property type="entry name" value="S4"/>
    <property type="match status" value="1"/>
</dbReference>
<dbReference type="Gene3D" id="3.10.290.10">
    <property type="entry name" value="RNA-binding S4 domain"/>
    <property type="match status" value="1"/>
</dbReference>
<dbReference type="InterPro" id="IPR006225">
    <property type="entry name" value="PsdUridine_synth_RluC/D"/>
</dbReference>
<keyword evidence="7" id="KW-1185">Reference proteome</keyword>
<proteinExistence type="inferred from homology"/>
<evidence type="ECO:0000256" key="1">
    <source>
        <dbReference type="ARBA" id="ARBA00010876"/>
    </source>
</evidence>
<comment type="function">
    <text evidence="4">Responsible for synthesis of pseudouridine from uracil.</text>
</comment>
<reference evidence="6 7" key="1">
    <citation type="submission" date="2022-03" db="EMBL/GenBank/DDBJ databases">
        <title>Novel taxa within the pig intestine.</title>
        <authorList>
            <person name="Wylensek D."/>
            <person name="Bishof K."/>
            <person name="Afrizal A."/>
            <person name="Clavel T."/>
        </authorList>
    </citation>
    <scope>NUCLEOTIDE SEQUENCE [LARGE SCALE GENOMIC DNA]</scope>
    <source>
        <strain evidence="6 7">CLA-KB-P66</strain>
    </source>
</reference>
<accession>A0ABU4WHA6</accession>
<dbReference type="RefSeq" id="WP_370397375.1">
    <property type="nucleotide sequence ID" value="NZ_JALBUT010000007.1"/>
</dbReference>
<dbReference type="SUPFAM" id="SSF55120">
    <property type="entry name" value="Pseudouridine synthase"/>
    <property type="match status" value="1"/>
</dbReference>
<dbReference type="InterPro" id="IPR006145">
    <property type="entry name" value="PsdUridine_synth_RsuA/RluA"/>
</dbReference>
<organism evidence="6 7">
    <name type="scientific">Intestinicryptomonas porci</name>
    <dbReference type="NCBI Taxonomy" id="2926320"/>
    <lineage>
        <taxon>Bacteria</taxon>
        <taxon>Pseudomonadati</taxon>
        <taxon>Verrucomicrobiota</taxon>
        <taxon>Opitutia</taxon>
        <taxon>Opitutales</taxon>
        <taxon>Intestinicryptomonaceae</taxon>
        <taxon>Intestinicryptomonas</taxon>
    </lineage>
</organism>
<evidence type="ECO:0000256" key="4">
    <source>
        <dbReference type="RuleBase" id="RU362028"/>
    </source>
</evidence>